<reference evidence="1 2" key="1">
    <citation type="submission" date="2022-12" db="EMBL/GenBank/DDBJ databases">
        <title>Chitinophagaceae gen. sp. nov., a new member of the family Chitinophagaceae, isolated from soil in a chemical factory.</title>
        <authorList>
            <person name="Ke Z."/>
        </authorList>
    </citation>
    <scope>NUCLEOTIDE SEQUENCE [LARGE SCALE GENOMIC DNA]</scope>
    <source>
        <strain evidence="1 2">LY-5</strain>
    </source>
</reference>
<gene>
    <name evidence="1" type="ORF">O3P16_16695</name>
</gene>
<keyword evidence="2" id="KW-1185">Reference proteome</keyword>
<dbReference type="Proteomes" id="UP001210231">
    <property type="component" value="Unassembled WGS sequence"/>
</dbReference>
<accession>A0ABT4UQ31</accession>
<evidence type="ECO:0000313" key="2">
    <source>
        <dbReference type="Proteomes" id="UP001210231"/>
    </source>
</evidence>
<sequence>MCTHYSYGVEITNKITTDVYPYISCLVNEVIEMELQLPEEEQHVSLLENVYLLKSEFDSLKNYEEKLIFPSVLKVFNSKDNPAVKPTLNLKELEHLTQHKELAILKIINNIQLNYHVDHKSALKDILDKLIHTLQGDFVEVKNQWRKMLSGWNAECPCFQKATDNSNSLQ</sequence>
<name>A0ABT4UQ31_9BACT</name>
<comment type="caution">
    <text evidence="1">The sequence shown here is derived from an EMBL/GenBank/DDBJ whole genome shotgun (WGS) entry which is preliminary data.</text>
</comment>
<proteinExistence type="predicted"/>
<evidence type="ECO:0000313" key="1">
    <source>
        <dbReference type="EMBL" id="MDA3616452.1"/>
    </source>
</evidence>
<organism evidence="1 2">
    <name type="scientific">Polluticaenibacter yanchengensis</name>
    <dbReference type="NCBI Taxonomy" id="3014562"/>
    <lineage>
        <taxon>Bacteria</taxon>
        <taxon>Pseudomonadati</taxon>
        <taxon>Bacteroidota</taxon>
        <taxon>Chitinophagia</taxon>
        <taxon>Chitinophagales</taxon>
        <taxon>Chitinophagaceae</taxon>
        <taxon>Polluticaenibacter</taxon>
    </lineage>
</organism>
<protein>
    <submittedName>
        <fullName evidence="1">Uncharacterized protein</fullName>
    </submittedName>
</protein>
<dbReference type="EMBL" id="JAQGEF010000030">
    <property type="protein sequence ID" value="MDA3616452.1"/>
    <property type="molecule type" value="Genomic_DNA"/>
</dbReference>
<dbReference type="RefSeq" id="WP_407032781.1">
    <property type="nucleotide sequence ID" value="NZ_JAQGEF010000030.1"/>
</dbReference>